<gene>
    <name evidence="1" type="ORF">DJ568_05155</name>
</gene>
<accession>A0A367GTH9</accession>
<dbReference type="RefSeq" id="WP_114004173.1">
    <property type="nucleotide sequence ID" value="NZ_QGDC01000002.1"/>
</dbReference>
<dbReference type="EMBL" id="QGDC01000002">
    <property type="protein sequence ID" value="RCH56136.1"/>
    <property type="molecule type" value="Genomic_DNA"/>
</dbReference>
<sequence length="143" mass="16534">MLYVIIALAVAAIVYFFKTAKKTRLDIKQEDLYQKFKSITDALNATAFENKGHVIKLNNHSYNLYKEGANQLLNFAIEGNNLTITWRFKHLKRETKHERTFHNISQDAAEQEKLALTLIGEMNVIIERLQTSVERPQTVLVNN</sequence>
<dbReference type="AlphaFoldDB" id="A0A367GTH9"/>
<reference evidence="1 2" key="1">
    <citation type="submission" date="2018-05" db="EMBL/GenBank/DDBJ databases">
        <title>Mucilaginibacter hurinus sp. nov., isolated from briquette warehouse soil.</title>
        <authorList>
            <person name="Choi L."/>
        </authorList>
    </citation>
    <scope>NUCLEOTIDE SEQUENCE [LARGE SCALE GENOMIC DNA]</scope>
    <source>
        <strain evidence="1 2">ZR32</strain>
    </source>
</reference>
<dbReference type="Proteomes" id="UP000253209">
    <property type="component" value="Unassembled WGS sequence"/>
</dbReference>
<comment type="caution">
    <text evidence="1">The sequence shown here is derived from an EMBL/GenBank/DDBJ whole genome shotgun (WGS) entry which is preliminary data.</text>
</comment>
<organism evidence="1 2">
    <name type="scientific">Mucilaginibacter hurinus</name>
    <dbReference type="NCBI Taxonomy" id="2201324"/>
    <lineage>
        <taxon>Bacteria</taxon>
        <taxon>Pseudomonadati</taxon>
        <taxon>Bacteroidota</taxon>
        <taxon>Sphingobacteriia</taxon>
        <taxon>Sphingobacteriales</taxon>
        <taxon>Sphingobacteriaceae</taxon>
        <taxon>Mucilaginibacter</taxon>
    </lineage>
</organism>
<name>A0A367GTH9_9SPHI</name>
<proteinExistence type="predicted"/>
<keyword evidence="2" id="KW-1185">Reference proteome</keyword>
<evidence type="ECO:0000313" key="2">
    <source>
        <dbReference type="Proteomes" id="UP000253209"/>
    </source>
</evidence>
<evidence type="ECO:0000313" key="1">
    <source>
        <dbReference type="EMBL" id="RCH56136.1"/>
    </source>
</evidence>
<protein>
    <submittedName>
        <fullName evidence="1">Uncharacterized protein</fullName>
    </submittedName>
</protein>